<dbReference type="Pfam" id="PF08353">
    <property type="entry name" value="MurT_C"/>
    <property type="match status" value="1"/>
</dbReference>
<gene>
    <name evidence="1" type="primary">murT</name>
    <name evidence="4" type="ORF">GCM10009810_37400</name>
</gene>
<dbReference type="PANTHER" id="PTHR23135">
    <property type="entry name" value="MUR LIGASE FAMILY MEMBER"/>
    <property type="match status" value="1"/>
</dbReference>
<dbReference type="RefSeq" id="WP_344069318.1">
    <property type="nucleotide sequence ID" value="NZ_BAAAPN010000106.1"/>
</dbReference>
<keyword evidence="1 4" id="KW-0436">Ligase</keyword>
<keyword evidence="1" id="KW-0067">ATP-binding</keyword>
<dbReference type="SUPFAM" id="SSF53623">
    <property type="entry name" value="MurD-like peptide ligases, catalytic domain"/>
    <property type="match status" value="1"/>
</dbReference>
<dbReference type="InterPro" id="IPR036565">
    <property type="entry name" value="Mur-like_cat_sf"/>
</dbReference>
<dbReference type="Proteomes" id="UP001501475">
    <property type="component" value="Unassembled WGS sequence"/>
</dbReference>
<proteinExistence type="inferred from homology"/>
<dbReference type="GO" id="GO:0016874">
    <property type="term" value="F:ligase activity"/>
    <property type="evidence" value="ECO:0007669"/>
    <property type="project" value="UniProtKB-KW"/>
</dbReference>
<comment type="catalytic activity">
    <reaction evidence="1">
        <text>beta-D-GlcNAc-(1-&gt;4)-Mur2Ac(oyl-L-Ala-gamma-D-Glu-L-Lys-D-Ala-D-Ala)-di-trans,octa-cis-undecaprenyl diphosphate + L-glutamine + ATP + H2O = beta-D-GlcNAc-(1-&gt;4)-Mur2Ac(oyl-L-Ala-D-isoglutaminyl-L-Lys-D-Ala-D-Ala)-di-trans,octa-cis-undecaprenyl diphosphate + L-glutamate + ADP + phosphate + H(+)</text>
        <dbReference type="Rhea" id="RHEA:57928"/>
        <dbReference type="ChEBI" id="CHEBI:15377"/>
        <dbReference type="ChEBI" id="CHEBI:15378"/>
        <dbReference type="ChEBI" id="CHEBI:29985"/>
        <dbReference type="ChEBI" id="CHEBI:30616"/>
        <dbReference type="ChEBI" id="CHEBI:43474"/>
        <dbReference type="ChEBI" id="CHEBI:58359"/>
        <dbReference type="ChEBI" id="CHEBI:60033"/>
        <dbReference type="ChEBI" id="CHEBI:62233"/>
        <dbReference type="ChEBI" id="CHEBI:456216"/>
        <dbReference type="EC" id="6.3.5.13"/>
    </reaction>
</comment>
<dbReference type="EC" id="6.3.5.13" evidence="1"/>
<keyword evidence="1" id="KW-0547">Nucleotide-binding</keyword>
<comment type="pathway">
    <text evidence="1">Cell wall biogenesis; peptidoglycan biosynthesis.</text>
</comment>
<organism evidence="4 5">
    <name type="scientific">Nostocoides vanveenii</name>
    <dbReference type="NCBI Taxonomy" id="330835"/>
    <lineage>
        <taxon>Bacteria</taxon>
        <taxon>Bacillati</taxon>
        <taxon>Actinomycetota</taxon>
        <taxon>Actinomycetes</taxon>
        <taxon>Micrococcales</taxon>
        <taxon>Intrasporangiaceae</taxon>
        <taxon>Nostocoides</taxon>
    </lineage>
</organism>
<dbReference type="PANTHER" id="PTHR23135:SF7">
    <property type="entry name" value="LIPID II ISOGLUTAMINYL SYNTHASE (GLUTAMINE-HYDROLYZING) SUBUNIT MURT"/>
    <property type="match status" value="1"/>
</dbReference>
<dbReference type="Pfam" id="PF08245">
    <property type="entry name" value="Mur_ligase_M"/>
    <property type="match status" value="1"/>
</dbReference>
<evidence type="ECO:0000313" key="4">
    <source>
        <dbReference type="EMBL" id="GAA1776774.1"/>
    </source>
</evidence>
<keyword evidence="1" id="KW-0573">Peptidoglycan synthesis</keyword>
<name>A0ABP4XGE6_9MICO</name>
<dbReference type="InterPro" id="IPR013221">
    <property type="entry name" value="Mur_ligase_cen"/>
</dbReference>
<keyword evidence="1" id="KW-0133">Cell shape</keyword>
<protein>
    <recommendedName>
        <fullName evidence="1">Lipid II isoglutaminyl synthase (glutamine-hydrolyzing) subunit MurT</fullName>
        <ecNumber evidence="1">6.3.5.13</ecNumber>
    </recommendedName>
</protein>
<comment type="caution">
    <text evidence="4">The sequence shown here is derived from an EMBL/GenBank/DDBJ whole genome shotgun (WGS) entry which is preliminary data.</text>
</comment>
<feature type="domain" description="Mur ligase central" evidence="2">
    <location>
        <begin position="85"/>
        <end position="237"/>
    </location>
</feature>
<dbReference type="InterPro" id="IPR013564">
    <property type="entry name" value="MurT_C"/>
</dbReference>
<evidence type="ECO:0000313" key="5">
    <source>
        <dbReference type="Proteomes" id="UP001501475"/>
    </source>
</evidence>
<sequence>MPDRVRMPRPAALRGQSVAGDRRSTFAAGLRAVRTSAAIAAGKAARATAKRRGGGSALPGLVAERMDPGILGHALGSLPGGIVVVTGTNGKTTTTRMLVALLRAHGRTVFTNPTGSNFTRGVISALLGEIGVRGRLSADTAVLELDEAHALKFAAAVTPTHALLLNVARDQLDRFAEIDHTARLLADLAARTSTGVVLNRDDSFVARIEGTLADSVRIGRFGLDASIADRLGELQEQDTRADDDFVVSPPDADDVLLRPRDERRFDIVVGPDGSGGLVGPVELKQRGLAAMINATAATAMARQLLGATFDAGVAATALAGVTAPFGRGEVIDIDGTPLELVLVKNPAGFTVALSTYGTTPVATMIAINDNYADGRDVSWLYDVSFESLRSAGVALTSGVRAYDMALRLQYDDVPVAAVEPDLGAALDRFLAGHVGVPTRIFCTYTAMMTLRRILAARYDLPAFGEEGG</sequence>
<keyword evidence="1" id="KW-0961">Cell wall biogenesis/degradation</keyword>
<evidence type="ECO:0000259" key="2">
    <source>
        <dbReference type="Pfam" id="PF08245"/>
    </source>
</evidence>
<evidence type="ECO:0000259" key="3">
    <source>
        <dbReference type="Pfam" id="PF08353"/>
    </source>
</evidence>
<dbReference type="HAMAP" id="MF_02214">
    <property type="entry name" value="Lipid_II_synth_MurT"/>
    <property type="match status" value="1"/>
</dbReference>
<dbReference type="InterPro" id="IPR043703">
    <property type="entry name" value="Lipid_II_synth_MurT"/>
</dbReference>
<feature type="active site" evidence="1">
    <location>
        <position position="376"/>
    </location>
</feature>
<comment type="similarity">
    <text evidence="1">Belongs to the MurCDEF family. MurT subfamily.</text>
</comment>
<keyword evidence="5" id="KW-1185">Reference proteome</keyword>
<keyword evidence="1" id="KW-0479">Metal-binding</keyword>
<feature type="domain" description="Lipid II isoglutaminyl synthase (glutamine-hydrolyzing) subunit MurT C-terminal" evidence="3">
    <location>
        <begin position="342"/>
        <end position="447"/>
    </location>
</feature>
<comment type="caution">
    <text evidence="1">Lacks conserved residue(s) required for the propagation of feature annotation.</text>
</comment>
<comment type="subunit">
    <text evidence="1">Forms a heterodimer with GatD.</text>
</comment>
<dbReference type="EMBL" id="BAAAPN010000106">
    <property type="protein sequence ID" value="GAA1776774.1"/>
    <property type="molecule type" value="Genomic_DNA"/>
</dbReference>
<comment type="function">
    <text evidence="1">The lipid II isoglutaminyl synthase complex catalyzes the formation of alpha-D-isoglutamine in the cell wall lipid II stem peptide. The MurT subunit catalyzes the ATP-dependent amidation of D-glutamate residue of lipid II, converting it to an isoglutamine residue.</text>
</comment>
<comment type="catalytic activity">
    <reaction evidence="1">
        <text>beta-D-GlcNAc-(1-&gt;4)-Mur2Ac(oyl-L-Ala-gamma-D-Glu-L-Lys-D-Ala-D-Ala)-di-trans,octa-cis-undecaprenyl diphosphate + ATP = beta-D-GlcNAc-(1-&gt;4)-Mur2Ac(oyl-L-Ala-gamma-D-O-P-Glu-L-Lys-D-Ala-D-Ala)-di-trans,octa-cis-undecaprenyl diphosphate + ADP</text>
        <dbReference type="Rhea" id="RHEA:59488"/>
        <dbReference type="ChEBI" id="CHEBI:30616"/>
        <dbReference type="ChEBI" id="CHEBI:60033"/>
        <dbReference type="ChEBI" id="CHEBI:143132"/>
        <dbReference type="ChEBI" id="CHEBI:456216"/>
    </reaction>
</comment>
<dbReference type="Gene3D" id="3.40.1190.10">
    <property type="entry name" value="Mur-like, catalytic domain"/>
    <property type="match status" value="1"/>
</dbReference>
<reference evidence="5" key="1">
    <citation type="journal article" date="2019" name="Int. J. Syst. Evol. Microbiol.">
        <title>The Global Catalogue of Microorganisms (GCM) 10K type strain sequencing project: providing services to taxonomists for standard genome sequencing and annotation.</title>
        <authorList>
            <consortium name="The Broad Institute Genomics Platform"/>
            <consortium name="The Broad Institute Genome Sequencing Center for Infectious Disease"/>
            <person name="Wu L."/>
            <person name="Ma J."/>
        </authorList>
    </citation>
    <scope>NUCLEOTIDE SEQUENCE [LARGE SCALE GENOMIC DNA]</scope>
    <source>
        <strain evidence="5">JCM 15591</strain>
    </source>
</reference>
<accession>A0ABP4XGE6</accession>
<evidence type="ECO:0000256" key="1">
    <source>
        <dbReference type="HAMAP-Rule" id="MF_02214"/>
    </source>
</evidence>
<comment type="catalytic activity">
    <reaction evidence="1">
        <text>beta-D-GlcNAc-(1-&gt;4)-Mur2Ac(oyl-L-Ala-gamma-D-O-P-Glu-L-Lys-D-Ala-D-Ala)-di-trans,octa-cis-undecaprenyl diphosphate + NH4(+) = beta-D-GlcNAc-(1-&gt;4)-Mur2Ac(oyl-L-Ala-D-isoglutaminyl-L-Lys-D-Ala-D-Ala)-di-trans,octa-cis-undecaprenyl diphosphate + phosphate + H(+)</text>
        <dbReference type="Rhea" id="RHEA:57932"/>
        <dbReference type="ChEBI" id="CHEBI:15378"/>
        <dbReference type="ChEBI" id="CHEBI:28938"/>
        <dbReference type="ChEBI" id="CHEBI:43474"/>
        <dbReference type="ChEBI" id="CHEBI:62233"/>
        <dbReference type="ChEBI" id="CHEBI:143132"/>
    </reaction>
</comment>